<proteinExistence type="inferred from homology"/>
<gene>
    <name evidence="2" type="ORF">EHS13_35450</name>
</gene>
<dbReference type="Pfam" id="PF00480">
    <property type="entry name" value="ROK"/>
    <property type="match status" value="1"/>
</dbReference>
<evidence type="ECO:0000313" key="2">
    <source>
        <dbReference type="EMBL" id="QGQ99785.1"/>
    </source>
</evidence>
<dbReference type="SUPFAM" id="SSF53067">
    <property type="entry name" value="Actin-like ATPase domain"/>
    <property type="match status" value="1"/>
</dbReference>
<accession>A0A6B8RVV6</accession>
<organism evidence="2 3">
    <name type="scientific">Paenibacillus psychroresistens</name>
    <dbReference type="NCBI Taxonomy" id="1778678"/>
    <lineage>
        <taxon>Bacteria</taxon>
        <taxon>Bacillati</taxon>
        <taxon>Bacillota</taxon>
        <taxon>Bacilli</taxon>
        <taxon>Bacillales</taxon>
        <taxon>Paenibacillaceae</taxon>
        <taxon>Paenibacillus</taxon>
    </lineage>
</organism>
<dbReference type="InterPro" id="IPR000600">
    <property type="entry name" value="ROK"/>
</dbReference>
<dbReference type="Proteomes" id="UP000426246">
    <property type="component" value="Chromosome"/>
</dbReference>
<evidence type="ECO:0000313" key="3">
    <source>
        <dbReference type="Proteomes" id="UP000426246"/>
    </source>
</evidence>
<dbReference type="PANTHER" id="PTHR18964:SF149">
    <property type="entry name" value="BIFUNCTIONAL UDP-N-ACETYLGLUCOSAMINE 2-EPIMERASE_N-ACETYLMANNOSAMINE KINASE"/>
    <property type="match status" value="1"/>
</dbReference>
<dbReference type="Gene3D" id="3.30.420.40">
    <property type="match status" value="2"/>
</dbReference>
<dbReference type="KEGG" id="ppsc:EHS13_35450"/>
<dbReference type="EMBL" id="CP034235">
    <property type="protein sequence ID" value="QGQ99785.1"/>
    <property type="molecule type" value="Genomic_DNA"/>
</dbReference>
<dbReference type="RefSeq" id="WP_155705010.1">
    <property type="nucleotide sequence ID" value="NZ_CP034235.1"/>
</dbReference>
<comment type="similarity">
    <text evidence="1">Belongs to the ROK (NagC/XylR) family.</text>
</comment>
<dbReference type="InterPro" id="IPR043129">
    <property type="entry name" value="ATPase_NBD"/>
</dbReference>
<reference evidence="3" key="1">
    <citation type="submission" date="2018-11" db="EMBL/GenBank/DDBJ databases">
        <title>Complete genome sequence of Paenibacillus sp. ML311-T8.</title>
        <authorList>
            <person name="Nam Y.-D."/>
            <person name="Kang J."/>
            <person name="Chung W.-H."/>
            <person name="Park Y.S."/>
        </authorList>
    </citation>
    <scope>NUCLEOTIDE SEQUENCE [LARGE SCALE GENOMIC DNA]</scope>
    <source>
        <strain evidence="3">ML311-T8</strain>
    </source>
</reference>
<protein>
    <submittedName>
        <fullName evidence="2">ROK family protein</fullName>
    </submittedName>
</protein>
<evidence type="ECO:0000256" key="1">
    <source>
        <dbReference type="ARBA" id="ARBA00006479"/>
    </source>
</evidence>
<sequence>MSEFTIVFDVGGLYIKAAVLNQYGKVVPNTYAVYPSKSKENKDELLNHFVDLFKQQVSRIMEKQVQINGIGFAFPGPFDYEEGTCYIQGGDKFESIYGVNLRTELMQMLSQESFFAQKQSADFHIVFENDANLFALGELVSGKVKSTGKSICITIGAGLGSTFIENGEMVKYRDDVPNHGWMYAAPFRDSIVDDYISRRGFNRLKSELGIDLTLDIRDLMEAARQGDLLTASLFHSFGLMLGEMLIPFVQAFKPEALFIAGEIAKSHDLFIGGCRAALEGYELSIEISDEASMSTFIGVSKLLEQSKQILTSIE</sequence>
<name>A0A6B8RVV6_9BACL</name>
<dbReference type="OrthoDB" id="49666at2"/>
<dbReference type="AlphaFoldDB" id="A0A6B8RVV6"/>
<keyword evidence="3" id="KW-1185">Reference proteome</keyword>
<dbReference type="PANTHER" id="PTHR18964">
    <property type="entry name" value="ROK (REPRESSOR, ORF, KINASE) FAMILY"/>
    <property type="match status" value="1"/>
</dbReference>